<dbReference type="NCBIfam" id="TIGR00254">
    <property type="entry name" value="GGDEF"/>
    <property type="match status" value="1"/>
</dbReference>
<dbReference type="PANTHER" id="PTHR33121:SF70">
    <property type="entry name" value="SIGNALING PROTEIN YKOW"/>
    <property type="match status" value="1"/>
</dbReference>
<dbReference type="InterPro" id="IPR029787">
    <property type="entry name" value="Nucleotide_cyclase"/>
</dbReference>
<gene>
    <name evidence="3" type="ORF">MSZNOR_0492</name>
</gene>
<dbReference type="Pfam" id="PF00990">
    <property type="entry name" value="GGDEF"/>
    <property type="match status" value="1"/>
</dbReference>
<reference evidence="3 4" key="1">
    <citation type="submission" date="2023-03" db="EMBL/GenBank/DDBJ databases">
        <authorList>
            <person name="Pearce D."/>
        </authorList>
    </citation>
    <scope>NUCLEOTIDE SEQUENCE [LARGE SCALE GENOMIC DNA]</scope>
    <source>
        <strain evidence="3">Msz</strain>
    </source>
</reference>
<keyword evidence="3" id="KW-0548">Nucleotidyltransferase</keyword>
<dbReference type="CDD" id="cd01948">
    <property type="entry name" value="EAL"/>
    <property type="match status" value="1"/>
</dbReference>
<dbReference type="InterPro" id="IPR050706">
    <property type="entry name" value="Cyclic-di-GMP_PDE-like"/>
</dbReference>
<dbReference type="GO" id="GO:0052621">
    <property type="term" value="F:diguanylate cyclase activity"/>
    <property type="evidence" value="ECO:0007669"/>
    <property type="project" value="UniProtKB-EC"/>
</dbReference>
<dbReference type="EMBL" id="OX458333">
    <property type="protein sequence ID" value="CAI8742348.1"/>
    <property type="molecule type" value="Genomic_DNA"/>
</dbReference>
<name>A0ABM9HWY9_9GAMM</name>
<sequence length="725" mass="81737">MNSVDRIYHDTASIQVGSPHQLNALRKLVVEQLSALLESQTRTHLFDATIQAMVSRVHASLMADLQTDAACPGSHLLDYCRRLDRNLKLLADERQRQWRRNGEHIQELLTEFNQTMDILSSTLVETDLLERQSRILEQIIFSPERVTHWEEFVREILSSFCDIFRFDFFYIAFLENHGLSLFFYYSGACSERIKCSVKERLIAETIEKLGLPPDVAVEVEEYQTGGAARLTDVNDIRTLTVTLPDYAPQLAGLLGVVYASPTPLGAQELSMIRSLLSVMVMVVGSSRLLGHTLDELEYYATHDPLTGLCNRRRFTEALDYEIDRSARHGHEFSILLLDLDDFKNINDSFGHPVGDMALAQIGECLNDHLRKGDIAFRIGGDEFAVILPETPPAGAFRVAEVLRDRLRGMRLASPDGRQFFITASIGVVSYPRDGNDAADLVAGVDLVLYHAKRMGKDEVSTLESVNNSPKQSRNSRVYAEELRLALREGRIVPYYQPIVDSRTGGLFAYEAVARLIEPGREAVSAEVFINTIEKYGLAGELDKSILTAAFSAARQMIRADGSTPRLFINLSAEEMRDRGILGFAKDLCDRLEFPPDRVVFEIVEREAIGYLAHMRKFLAKFRRIGFSFALDDFGSGYNSFHYLRELHFEYVKIDGEFVRNIMNSRIDRALVSNLASLCRDLGTKTIAEFVESEQTLTTLQDMGIDYVQGFHIGMPMPESALKLVV</sequence>
<evidence type="ECO:0000313" key="3">
    <source>
        <dbReference type="EMBL" id="CAI8742348.1"/>
    </source>
</evidence>
<dbReference type="InterPro" id="IPR043128">
    <property type="entry name" value="Rev_trsase/Diguanyl_cyclase"/>
</dbReference>
<dbReference type="InterPro" id="IPR035919">
    <property type="entry name" value="EAL_sf"/>
</dbReference>
<protein>
    <submittedName>
        <fullName evidence="3">Diguanylate cyclase</fullName>
        <ecNumber evidence="3">2.7.7.65</ecNumber>
    </submittedName>
</protein>
<organism evidence="3 4">
    <name type="scientific">Methylocaldum szegediense</name>
    <dbReference type="NCBI Taxonomy" id="73780"/>
    <lineage>
        <taxon>Bacteria</taxon>
        <taxon>Pseudomonadati</taxon>
        <taxon>Pseudomonadota</taxon>
        <taxon>Gammaproteobacteria</taxon>
        <taxon>Methylococcales</taxon>
        <taxon>Methylococcaceae</taxon>
        <taxon>Methylocaldum</taxon>
    </lineage>
</organism>
<feature type="domain" description="GGDEF" evidence="2">
    <location>
        <begin position="330"/>
        <end position="464"/>
    </location>
</feature>
<evidence type="ECO:0000313" key="4">
    <source>
        <dbReference type="Proteomes" id="UP001162030"/>
    </source>
</evidence>
<dbReference type="Gene3D" id="3.20.20.450">
    <property type="entry name" value="EAL domain"/>
    <property type="match status" value="1"/>
</dbReference>
<evidence type="ECO:0000259" key="1">
    <source>
        <dbReference type="PROSITE" id="PS50883"/>
    </source>
</evidence>
<dbReference type="Pfam" id="PF00563">
    <property type="entry name" value="EAL"/>
    <property type="match status" value="1"/>
</dbReference>
<feature type="domain" description="EAL" evidence="1">
    <location>
        <begin position="475"/>
        <end position="725"/>
    </location>
</feature>
<accession>A0ABM9HWY9</accession>
<dbReference type="RefSeq" id="WP_051331751.1">
    <property type="nucleotide sequence ID" value="NZ_OX458333.1"/>
</dbReference>
<dbReference type="PANTHER" id="PTHR33121">
    <property type="entry name" value="CYCLIC DI-GMP PHOSPHODIESTERASE PDEF"/>
    <property type="match status" value="1"/>
</dbReference>
<dbReference type="InterPro" id="IPR000160">
    <property type="entry name" value="GGDEF_dom"/>
</dbReference>
<dbReference type="SUPFAM" id="SSF141868">
    <property type="entry name" value="EAL domain-like"/>
    <property type="match status" value="1"/>
</dbReference>
<dbReference type="EC" id="2.7.7.65" evidence="3"/>
<dbReference type="PROSITE" id="PS50883">
    <property type="entry name" value="EAL"/>
    <property type="match status" value="1"/>
</dbReference>
<proteinExistence type="predicted"/>
<evidence type="ECO:0000259" key="2">
    <source>
        <dbReference type="PROSITE" id="PS50887"/>
    </source>
</evidence>
<dbReference type="Proteomes" id="UP001162030">
    <property type="component" value="Chromosome"/>
</dbReference>
<dbReference type="PROSITE" id="PS50887">
    <property type="entry name" value="GGDEF"/>
    <property type="match status" value="1"/>
</dbReference>
<keyword evidence="4" id="KW-1185">Reference proteome</keyword>
<keyword evidence="3" id="KW-0808">Transferase</keyword>
<dbReference type="InterPro" id="IPR001633">
    <property type="entry name" value="EAL_dom"/>
</dbReference>
<dbReference type="SUPFAM" id="SSF55073">
    <property type="entry name" value="Nucleotide cyclase"/>
    <property type="match status" value="1"/>
</dbReference>
<dbReference type="Gene3D" id="3.30.70.270">
    <property type="match status" value="1"/>
</dbReference>
<dbReference type="SMART" id="SM00052">
    <property type="entry name" value="EAL"/>
    <property type="match status" value="1"/>
</dbReference>
<dbReference type="CDD" id="cd01949">
    <property type="entry name" value="GGDEF"/>
    <property type="match status" value="1"/>
</dbReference>
<dbReference type="SMART" id="SM00267">
    <property type="entry name" value="GGDEF"/>
    <property type="match status" value="1"/>
</dbReference>